<sequence length="167" mass="19330">MSTALNKFKNNTLVIFGASKCGEYVFNYLKDNGLNISYFIDNDSNKWGKALFGIKIISPDNLINLMPNLHIFIASNFFSEIKNQLDLMGFNDYSIIYCHGLINNLYDKKIIINNIEKINLLREILTDDQSRKTLNNIIKFRCEIDDSNLKEILDLDQYFPSEIELVS</sequence>
<dbReference type="Gene3D" id="3.40.50.720">
    <property type="entry name" value="NAD(P)-binding Rossmann-like Domain"/>
    <property type="match status" value="1"/>
</dbReference>
<feature type="domain" description="C-methyltransferase" evidence="1">
    <location>
        <begin position="9"/>
        <end position="86"/>
    </location>
</feature>
<dbReference type="EMBL" id="LDZY01000006">
    <property type="protein sequence ID" value="KLU65860.1"/>
    <property type="molecule type" value="Genomic_DNA"/>
</dbReference>
<dbReference type="AlphaFoldDB" id="A0A0J1FQS9"/>
<comment type="caution">
    <text evidence="2">The sequence shown here is derived from an EMBL/GenBank/DDBJ whole genome shotgun (WGS) entry which is preliminary data.</text>
</comment>
<dbReference type="PATRIC" id="fig|476652.3.peg.1963"/>
<keyword evidence="3" id="KW-1185">Reference proteome</keyword>
<name>A0A0J1FQS9_9FIRM</name>
<accession>A0A0J1FQS9</accession>
<evidence type="ECO:0000313" key="2">
    <source>
        <dbReference type="EMBL" id="KLU65860.1"/>
    </source>
</evidence>
<reference evidence="2 3" key="1">
    <citation type="submission" date="2015-06" db="EMBL/GenBank/DDBJ databases">
        <title>Draft genome of the moderately acidophilic sulfate reducer Candidatus Desulfosporosinus acididurans strain M1.</title>
        <authorList>
            <person name="Poehlein A."/>
            <person name="Petzsch P."/>
            <person name="Johnson B.D."/>
            <person name="Schloemann M."/>
            <person name="Daniel R."/>
            <person name="Muehling M."/>
        </authorList>
    </citation>
    <scope>NUCLEOTIDE SEQUENCE [LARGE SCALE GENOMIC DNA]</scope>
    <source>
        <strain evidence="2 3">M1</strain>
    </source>
</reference>
<dbReference type="Proteomes" id="UP000036356">
    <property type="component" value="Unassembled WGS sequence"/>
</dbReference>
<dbReference type="SUPFAM" id="SSF53335">
    <property type="entry name" value="S-adenosyl-L-methionine-dependent methyltransferases"/>
    <property type="match status" value="1"/>
</dbReference>
<proteinExistence type="predicted"/>
<dbReference type="Pfam" id="PF08484">
    <property type="entry name" value="Methyltransf_14"/>
    <property type="match status" value="1"/>
</dbReference>
<evidence type="ECO:0000313" key="3">
    <source>
        <dbReference type="Proteomes" id="UP000036356"/>
    </source>
</evidence>
<organism evidence="2 3">
    <name type="scientific">Desulfosporosinus acididurans</name>
    <dbReference type="NCBI Taxonomy" id="476652"/>
    <lineage>
        <taxon>Bacteria</taxon>
        <taxon>Bacillati</taxon>
        <taxon>Bacillota</taxon>
        <taxon>Clostridia</taxon>
        <taxon>Eubacteriales</taxon>
        <taxon>Desulfitobacteriaceae</taxon>
        <taxon>Desulfosporosinus</taxon>
    </lineage>
</organism>
<dbReference type="InterPro" id="IPR029063">
    <property type="entry name" value="SAM-dependent_MTases_sf"/>
</dbReference>
<protein>
    <recommendedName>
        <fullName evidence="1">C-methyltransferase domain-containing protein</fullName>
    </recommendedName>
</protein>
<dbReference type="RefSeq" id="WP_047809789.1">
    <property type="nucleotide sequence ID" value="NZ_LDZY01000006.1"/>
</dbReference>
<dbReference type="InterPro" id="IPR013691">
    <property type="entry name" value="MeTrfase_14"/>
</dbReference>
<dbReference type="STRING" id="476652.DEAC_c18960"/>
<gene>
    <name evidence="2" type="ORF">DEAC_c18960</name>
</gene>
<evidence type="ECO:0000259" key="1">
    <source>
        <dbReference type="Pfam" id="PF08484"/>
    </source>
</evidence>